<dbReference type="GO" id="GO:0016832">
    <property type="term" value="F:aldehyde-lyase activity"/>
    <property type="evidence" value="ECO:0007669"/>
    <property type="project" value="InterPro"/>
</dbReference>
<dbReference type="GO" id="GO:0008270">
    <property type="term" value="F:zinc ion binding"/>
    <property type="evidence" value="ECO:0007669"/>
    <property type="project" value="InterPro"/>
</dbReference>
<accession>A0A3B1CE61</accession>
<dbReference type="InterPro" id="IPR000771">
    <property type="entry name" value="FBA_II"/>
</dbReference>
<organism evidence="1">
    <name type="scientific">hydrothermal vent metagenome</name>
    <dbReference type="NCBI Taxonomy" id="652676"/>
    <lineage>
        <taxon>unclassified sequences</taxon>
        <taxon>metagenomes</taxon>
        <taxon>ecological metagenomes</taxon>
    </lineage>
</organism>
<sequence length="402" mass="43679">AGLSLGVWPASIQGLYEAMGRGDVRGYTVPAVNIRGMSYDVARALVRAAIKNGAGAFIFEIAKSEIGYTYQRPAEYVAVMLAGAIKEGHVGPLFIQGDHFQANAKKYKEDPEKEVNGLKELIDEAVGAGFYNIDIDTSTLVDLSKPQLAEQQRLNYEVGAELTAHVRSVEPEGVTVSVGGEIGEVGEKNSTVQELEAYMDGYLAAIKEKGIEKGISKVSVQTGTSHGGVPMPDGSIAKVALDFDTLDKLGEMARVKYGISGAVQHGASTLPDEMFDRFPNVNTSEIHLATGFQNMTYDSKNFPAELRDRIYKGLHEKFGSEKKEGQTEEQFIYKTRKKGFGLAKEEIWTLPEETRRAIGAELEAKFDLLFNKLNAVNNSGAVKTYVDSARIAPDPEQEVAGA</sequence>
<protein>
    <recommendedName>
        <fullName evidence="2">Aldolase</fullName>
    </recommendedName>
</protein>
<dbReference type="EMBL" id="UOGB01000235">
    <property type="protein sequence ID" value="VAX22354.1"/>
    <property type="molecule type" value="Genomic_DNA"/>
</dbReference>
<dbReference type="PANTHER" id="PTHR30304">
    <property type="entry name" value="D-TAGATOSE-1,6-BISPHOSPHATE ALDOLASE"/>
    <property type="match status" value="1"/>
</dbReference>
<proteinExistence type="predicted"/>
<evidence type="ECO:0000313" key="1">
    <source>
        <dbReference type="EMBL" id="VAX22354.1"/>
    </source>
</evidence>
<feature type="non-terminal residue" evidence="1">
    <location>
        <position position="1"/>
    </location>
</feature>
<evidence type="ECO:0008006" key="2">
    <source>
        <dbReference type="Google" id="ProtNLM"/>
    </source>
</evidence>
<name>A0A3B1CE61_9ZZZZ</name>
<dbReference type="InterPro" id="IPR013785">
    <property type="entry name" value="Aldolase_TIM"/>
</dbReference>
<dbReference type="SUPFAM" id="SSF51569">
    <property type="entry name" value="Aldolase"/>
    <property type="match status" value="1"/>
</dbReference>
<reference evidence="1" key="1">
    <citation type="submission" date="2018-06" db="EMBL/GenBank/DDBJ databases">
        <authorList>
            <person name="Zhirakovskaya E."/>
        </authorList>
    </citation>
    <scope>NUCLEOTIDE SEQUENCE</scope>
</reference>
<dbReference type="Pfam" id="PF01116">
    <property type="entry name" value="F_bP_aldolase"/>
    <property type="match status" value="1"/>
</dbReference>
<dbReference type="AlphaFoldDB" id="A0A3B1CE61"/>
<dbReference type="Gene3D" id="3.20.20.70">
    <property type="entry name" value="Aldolase class I"/>
    <property type="match status" value="1"/>
</dbReference>
<dbReference type="InterPro" id="IPR050246">
    <property type="entry name" value="Class_II_FBP_aldolase"/>
</dbReference>
<dbReference type="PANTHER" id="PTHR30304:SF0">
    <property type="entry name" value="D-TAGATOSE-1,6-BISPHOSPHATE ALDOLASE SUBUNIT GATY-RELATED"/>
    <property type="match status" value="1"/>
</dbReference>
<gene>
    <name evidence="1" type="ORF">MNBD_NITROSPINAE03-189</name>
</gene>
<dbReference type="GO" id="GO:0005975">
    <property type="term" value="P:carbohydrate metabolic process"/>
    <property type="evidence" value="ECO:0007669"/>
    <property type="project" value="InterPro"/>
</dbReference>